<protein>
    <submittedName>
        <fullName evidence="2">Uncharacterized protein</fullName>
    </submittedName>
</protein>
<sequence length="99" mass="11096">MHHCFACCCDRKKNATTDNIKMLLTLRLTLISAMLKCEKEVNLGIDEIQSIESRRLHFAKKLMSLLNISSEPVFSVSNTGLVIIVSVPAWIISFISLTT</sequence>
<reference evidence="2" key="1">
    <citation type="submission" date="2023-04" db="EMBL/GenBank/DDBJ databases">
        <authorList>
            <consortium name="ELIXIR-Norway"/>
        </authorList>
    </citation>
    <scope>NUCLEOTIDE SEQUENCE [LARGE SCALE GENOMIC DNA]</scope>
</reference>
<keyword evidence="1" id="KW-0812">Transmembrane</keyword>
<name>A0ABN8Y5Y5_RANTA</name>
<dbReference type="Proteomes" id="UP001176941">
    <property type="component" value="Chromosome 15"/>
</dbReference>
<evidence type="ECO:0000313" key="2">
    <source>
        <dbReference type="EMBL" id="CAI9156982.1"/>
    </source>
</evidence>
<keyword evidence="3" id="KW-1185">Reference proteome</keyword>
<proteinExistence type="predicted"/>
<keyword evidence="1" id="KW-0472">Membrane</keyword>
<evidence type="ECO:0000313" key="3">
    <source>
        <dbReference type="Proteomes" id="UP001176941"/>
    </source>
</evidence>
<accession>A0ABN8Y5Y5</accession>
<organism evidence="2 3">
    <name type="scientific">Rangifer tarandus platyrhynchus</name>
    <name type="common">Svalbard reindeer</name>
    <dbReference type="NCBI Taxonomy" id="3082113"/>
    <lineage>
        <taxon>Eukaryota</taxon>
        <taxon>Metazoa</taxon>
        <taxon>Chordata</taxon>
        <taxon>Craniata</taxon>
        <taxon>Vertebrata</taxon>
        <taxon>Euteleostomi</taxon>
        <taxon>Mammalia</taxon>
        <taxon>Eutheria</taxon>
        <taxon>Laurasiatheria</taxon>
        <taxon>Artiodactyla</taxon>
        <taxon>Ruminantia</taxon>
        <taxon>Pecora</taxon>
        <taxon>Cervidae</taxon>
        <taxon>Odocoileinae</taxon>
        <taxon>Rangifer</taxon>
    </lineage>
</organism>
<gene>
    <name evidence="2" type="ORF">MRATA1EN1_LOCUS5944</name>
</gene>
<dbReference type="EMBL" id="OX459951">
    <property type="protein sequence ID" value="CAI9156982.1"/>
    <property type="molecule type" value="Genomic_DNA"/>
</dbReference>
<feature type="transmembrane region" description="Helical" evidence="1">
    <location>
        <begin position="73"/>
        <end position="97"/>
    </location>
</feature>
<evidence type="ECO:0000256" key="1">
    <source>
        <dbReference type="SAM" id="Phobius"/>
    </source>
</evidence>
<keyword evidence="1" id="KW-1133">Transmembrane helix</keyword>